<accession>A0A0G4H1Y2</accession>
<dbReference type="PhylomeDB" id="A0A0G4H1Y2"/>
<protein>
    <submittedName>
        <fullName evidence="2">Uncharacterized protein</fullName>
    </submittedName>
</protein>
<proteinExistence type="predicted"/>
<dbReference type="InParanoid" id="A0A0G4H1Y2"/>
<dbReference type="Gene3D" id="3.30.710.10">
    <property type="entry name" value="Potassium Channel Kv1.1, Chain A"/>
    <property type="match status" value="1"/>
</dbReference>
<evidence type="ECO:0000313" key="2">
    <source>
        <dbReference type="EMBL" id="CEM37412.1"/>
    </source>
</evidence>
<reference evidence="2 3" key="1">
    <citation type="submission" date="2014-11" db="EMBL/GenBank/DDBJ databases">
        <authorList>
            <person name="Zhu J."/>
            <person name="Qi W."/>
            <person name="Song R."/>
        </authorList>
    </citation>
    <scope>NUCLEOTIDE SEQUENCE [LARGE SCALE GENOMIC DNA]</scope>
</reference>
<evidence type="ECO:0000256" key="1">
    <source>
        <dbReference type="SAM" id="MobiDB-lite"/>
    </source>
</evidence>
<sequence>MSSSSSGPPPGDAANEGGTPKQPPVSDCPASGERGDHLDVSMEQCDVVKERLREIKDELIAKEQAMGGTGDLTEPSAECMREILEFSLSGEFFRARRSTLCAAKGSVMALLFSGRFDQAFLRDQHGRIFLQIYPPVFKWLDGQLGLYVAEQTDKVALPPSRENDAPYWYWARLLLWDPATNWYPGPIGPPPPTQTQGHPHPPPPAPQLSHQQRDPEALSVELTSMIRRAKADKALQEARLDAIKPLLKTGDAKDDTLMAIEVSGATVTVTKGVAMSMGDDLSWANGFFKYDPSNVGVPVDYVQRIVDLVARTRMVGSSAAAACLFIAATSS</sequence>
<dbReference type="Proteomes" id="UP000041254">
    <property type="component" value="Unassembled WGS sequence"/>
</dbReference>
<gene>
    <name evidence="2" type="ORF">Vbra_19250</name>
</gene>
<organism evidence="2 3">
    <name type="scientific">Vitrella brassicaformis (strain CCMP3155)</name>
    <dbReference type="NCBI Taxonomy" id="1169540"/>
    <lineage>
        <taxon>Eukaryota</taxon>
        <taxon>Sar</taxon>
        <taxon>Alveolata</taxon>
        <taxon>Colpodellida</taxon>
        <taxon>Vitrellaceae</taxon>
        <taxon>Vitrella</taxon>
    </lineage>
</organism>
<dbReference type="AlphaFoldDB" id="A0A0G4H1Y2"/>
<feature type="compositionally biased region" description="Pro residues" evidence="1">
    <location>
        <begin position="186"/>
        <end position="206"/>
    </location>
</feature>
<dbReference type="EMBL" id="CDMY01000938">
    <property type="protein sequence ID" value="CEM37412.1"/>
    <property type="molecule type" value="Genomic_DNA"/>
</dbReference>
<dbReference type="OrthoDB" id="2414723at2759"/>
<dbReference type="InterPro" id="IPR011333">
    <property type="entry name" value="SKP1/BTB/POZ_sf"/>
</dbReference>
<evidence type="ECO:0000313" key="3">
    <source>
        <dbReference type="Proteomes" id="UP000041254"/>
    </source>
</evidence>
<feature type="region of interest" description="Disordered" evidence="1">
    <location>
        <begin position="1"/>
        <end position="40"/>
    </location>
</feature>
<name>A0A0G4H1Y2_VITBC</name>
<keyword evidence="3" id="KW-1185">Reference proteome</keyword>
<dbReference type="VEuPathDB" id="CryptoDB:Vbra_19250"/>
<feature type="region of interest" description="Disordered" evidence="1">
    <location>
        <begin position="185"/>
        <end position="214"/>
    </location>
</feature>